<organism evidence="1 2">
    <name type="scientific">Thermococcus celericrescens</name>
    <dbReference type="NCBI Taxonomy" id="227598"/>
    <lineage>
        <taxon>Archaea</taxon>
        <taxon>Methanobacteriati</taxon>
        <taxon>Methanobacteriota</taxon>
        <taxon>Thermococci</taxon>
        <taxon>Thermococcales</taxon>
        <taxon>Thermococcaceae</taxon>
        <taxon>Thermococcus</taxon>
    </lineage>
</organism>
<dbReference type="STRING" id="227598.APY94_06570"/>
<reference evidence="1 2" key="1">
    <citation type="submission" date="2015-10" db="EMBL/GenBank/DDBJ databases">
        <title>Draft genome sequence of Thermococcus celericrescens strain DSM 17994.</title>
        <authorList>
            <person name="Hong S.-J."/>
            <person name="Park C.-E."/>
            <person name="Shin J.-H."/>
        </authorList>
    </citation>
    <scope>NUCLEOTIDE SEQUENCE [LARGE SCALE GENOMIC DNA]</scope>
    <source>
        <strain evidence="1 2">DSM 17994</strain>
    </source>
</reference>
<proteinExistence type="predicted"/>
<keyword evidence="2" id="KW-1185">Reference proteome</keyword>
<dbReference type="Proteomes" id="UP000053462">
    <property type="component" value="Unassembled WGS sequence"/>
</dbReference>
<dbReference type="EMBL" id="LLYW01000022">
    <property type="protein sequence ID" value="KUH33313.1"/>
    <property type="molecule type" value="Genomic_DNA"/>
</dbReference>
<name>A0A100XXW5_9EURY</name>
<dbReference type="OrthoDB" id="86016at2157"/>
<comment type="caution">
    <text evidence="1">The sequence shown here is derived from an EMBL/GenBank/DDBJ whole genome shotgun (WGS) entry which is preliminary data.</text>
</comment>
<gene>
    <name evidence="1" type="ORF">APY94_06570</name>
</gene>
<dbReference type="AlphaFoldDB" id="A0A100XXW5"/>
<accession>A0A100XXW5</accession>
<dbReference type="RefSeq" id="WP_058938874.1">
    <property type="nucleotide sequence ID" value="NZ_LLYW01000022.1"/>
</dbReference>
<sequence>MKVRELLEILDETIATVRIAIVSNQQRAFESPHTSYEFTQRAIELQEDLDDLLKARDVLTKLDPEDDVENHYPREELEEFLKLLELLRGAEPHAF</sequence>
<evidence type="ECO:0000313" key="1">
    <source>
        <dbReference type="EMBL" id="KUH33313.1"/>
    </source>
</evidence>
<evidence type="ECO:0000313" key="2">
    <source>
        <dbReference type="Proteomes" id="UP000053462"/>
    </source>
</evidence>
<protein>
    <submittedName>
        <fullName evidence="1">Uncharacterized protein</fullName>
    </submittedName>
</protein>